<reference evidence="1 4" key="3">
    <citation type="submission" date="2018-08" db="EMBL/GenBank/DDBJ databases">
        <title>A genome reference for cultivated species of the human gut microbiota.</title>
        <authorList>
            <person name="Zou Y."/>
            <person name="Xue W."/>
            <person name="Luo G."/>
        </authorList>
    </citation>
    <scope>NUCLEOTIDE SEQUENCE [LARGE SCALE GENOMIC DNA]</scope>
    <source>
        <strain evidence="1 4">OF03-9BH</strain>
    </source>
</reference>
<proteinExistence type="predicted"/>
<dbReference type="Proteomes" id="UP000286075">
    <property type="component" value="Unassembled WGS sequence"/>
</dbReference>
<reference evidence="2" key="2">
    <citation type="submission" date="2016-11" db="EMBL/GenBank/DDBJ databases">
        <authorList>
            <person name="Jaros S."/>
            <person name="Januszkiewicz K."/>
            <person name="Wedrychowicz H."/>
        </authorList>
    </citation>
    <scope>NUCLEOTIDE SEQUENCE [LARGE SCALE GENOMIC DNA]</scope>
    <source>
        <strain evidence="2">DSM 26884</strain>
    </source>
</reference>
<evidence type="ECO:0000313" key="1">
    <source>
        <dbReference type="EMBL" id="RGX79638.1"/>
    </source>
</evidence>
<organism evidence="2 3">
    <name type="scientific">Bacteroides stercorirosoris</name>
    <dbReference type="NCBI Taxonomy" id="871324"/>
    <lineage>
        <taxon>Bacteria</taxon>
        <taxon>Pseudomonadati</taxon>
        <taxon>Bacteroidota</taxon>
        <taxon>Bacteroidia</taxon>
        <taxon>Bacteroidales</taxon>
        <taxon>Bacteroidaceae</taxon>
        <taxon>Bacteroides</taxon>
    </lineage>
</organism>
<dbReference type="EMBL" id="QSCF01000008">
    <property type="protein sequence ID" value="RGX79638.1"/>
    <property type="molecule type" value="Genomic_DNA"/>
</dbReference>
<gene>
    <name evidence="1" type="ORF">DXA68_06845</name>
    <name evidence="2" type="ORF">SAMN05444350_14022</name>
</gene>
<accession>A0A1M6KRM2</accession>
<sequence length="89" mass="10705">MHKVAFRAQNFCSMCRDKNRVKRQHHSDNLILLEKVDKLFIDIIKSGGLTDEEERVTKRIVKKGTKLIDEYEKEKERRIREREIEKYGS</sequence>
<evidence type="ECO:0000313" key="2">
    <source>
        <dbReference type="EMBL" id="SHJ61544.1"/>
    </source>
</evidence>
<name>A0A1M6KRM2_9BACE</name>
<evidence type="ECO:0000313" key="3">
    <source>
        <dbReference type="Proteomes" id="UP000184192"/>
    </source>
</evidence>
<dbReference type="Proteomes" id="UP000184192">
    <property type="component" value="Unassembled WGS sequence"/>
</dbReference>
<keyword evidence="3" id="KW-1185">Reference proteome</keyword>
<reference evidence="3" key="1">
    <citation type="submission" date="2016-11" db="EMBL/GenBank/DDBJ databases">
        <authorList>
            <person name="Varghese N."/>
            <person name="Submissions S."/>
        </authorList>
    </citation>
    <scope>NUCLEOTIDE SEQUENCE [LARGE SCALE GENOMIC DNA]</scope>
    <source>
        <strain evidence="3">DSM 26884</strain>
    </source>
</reference>
<protein>
    <submittedName>
        <fullName evidence="2">Uncharacterized protein</fullName>
    </submittedName>
</protein>
<dbReference type="EMBL" id="FQZN01000040">
    <property type="protein sequence ID" value="SHJ61544.1"/>
    <property type="molecule type" value="Genomic_DNA"/>
</dbReference>
<evidence type="ECO:0000313" key="4">
    <source>
        <dbReference type="Proteomes" id="UP000286075"/>
    </source>
</evidence>
<dbReference type="AlphaFoldDB" id="A0A1M6KRM2"/>